<protein>
    <submittedName>
        <fullName evidence="2">DNA topology modulation protein FlaR</fullName>
    </submittedName>
</protein>
<dbReference type="PANTHER" id="PTHR37816:SF3">
    <property type="entry name" value="MODULATES DNA TOPOLOGY"/>
    <property type="match status" value="1"/>
</dbReference>
<evidence type="ECO:0000313" key="3">
    <source>
        <dbReference type="Proteomes" id="UP000664122"/>
    </source>
</evidence>
<gene>
    <name evidence="2" type="ORF">J1C48_16385</name>
</gene>
<reference evidence="2" key="1">
    <citation type="submission" date="2021-03" db="EMBL/GenBank/DDBJ databases">
        <title>Whole genome sequence of Jiella sp. CQZ9-1.</title>
        <authorList>
            <person name="Tuo L."/>
        </authorList>
    </citation>
    <scope>NUCLEOTIDE SEQUENCE</scope>
    <source>
        <strain evidence="2">CQZ9-1</strain>
    </source>
</reference>
<dbReference type="SUPFAM" id="SSF52540">
    <property type="entry name" value="P-loop containing nucleoside triphosphate hydrolases"/>
    <property type="match status" value="1"/>
</dbReference>
<feature type="region of interest" description="Disordered" evidence="1">
    <location>
        <begin position="168"/>
        <end position="204"/>
    </location>
</feature>
<dbReference type="InterPro" id="IPR052922">
    <property type="entry name" value="Cytidylate_Kinase-2"/>
</dbReference>
<comment type="caution">
    <text evidence="2">The sequence shown here is derived from an EMBL/GenBank/DDBJ whole genome shotgun (WGS) entry which is preliminary data.</text>
</comment>
<evidence type="ECO:0000313" key="2">
    <source>
        <dbReference type="EMBL" id="MBO0664158.1"/>
    </source>
</evidence>
<dbReference type="PANTHER" id="PTHR37816">
    <property type="entry name" value="YALI0E33011P"/>
    <property type="match status" value="1"/>
</dbReference>
<dbReference type="Gene3D" id="3.40.50.300">
    <property type="entry name" value="P-loop containing nucleotide triphosphate hydrolases"/>
    <property type="match status" value="1"/>
</dbReference>
<keyword evidence="3" id="KW-1185">Reference proteome</keyword>
<evidence type="ECO:0000256" key="1">
    <source>
        <dbReference type="SAM" id="MobiDB-lite"/>
    </source>
</evidence>
<dbReference type="InterPro" id="IPR027417">
    <property type="entry name" value="P-loop_NTPase"/>
</dbReference>
<dbReference type="RefSeq" id="WP_207259070.1">
    <property type="nucleotide sequence ID" value="NZ_JAFMPP010000016.1"/>
</dbReference>
<feature type="compositionally biased region" description="Basic and acidic residues" evidence="1">
    <location>
        <begin position="178"/>
        <end position="188"/>
    </location>
</feature>
<dbReference type="Proteomes" id="UP000664122">
    <property type="component" value="Unassembled WGS sequence"/>
</dbReference>
<dbReference type="AlphaFoldDB" id="A0A939JTM6"/>
<proteinExistence type="predicted"/>
<name>A0A939JTM6_9HYPH</name>
<dbReference type="EMBL" id="JAFMPP010000016">
    <property type="protein sequence ID" value="MBO0664158.1"/>
    <property type="molecule type" value="Genomic_DNA"/>
</dbReference>
<accession>A0A939JTM6</accession>
<organism evidence="2 3">
    <name type="scientific">Jiella flava</name>
    <dbReference type="NCBI Taxonomy" id="2816857"/>
    <lineage>
        <taxon>Bacteria</taxon>
        <taxon>Pseudomonadati</taxon>
        <taxon>Pseudomonadota</taxon>
        <taxon>Alphaproteobacteria</taxon>
        <taxon>Hyphomicrobiales</taxon>
        <taxon>Aurantimonadaceae</taxon>
        <taxon>Jiella</taxon>
    </lineage>
</organism>
<sequence>MSAEIGRNVMVVGSPGSGKSTLARVIGDRFALRVIHFDQLYWLPGWRSRENGTLPDLVTAAIRDDGWVFDGNNSRTMALRAEKADTLIWLDLPRGLCFRRVLMRIARDHGRVRRDMAEGCPERFDPAFLRWVWSFSRHSRPGLQTFYEHFPGRKYRLTAPREVTTFRQSMTSPGHAPAEIRPESERGIARPIPGDSSLAFGPPA</sequence>